<evidence type="ECO:0000313" key="2">
    <source>
        <dbReference type="Proteomes" id="UP000821853"/>
    </source>
</evidence>
<dbReference type="AlphaFoldDB" id="A0A9J6FB13"/>
<comment type="caution">
    <text evidence="1">The sequence shown here is derived from an EMBL/GenBank/DDBJ whole genome shotgun (WGS) entry which is preliminary data.</text>
</comment>
<accession>A0A9J6FB13</accession>
<dbReference type="EMBL" id="JABSTR010000001">
    <property type="protein sequence ID" value="KAH9360178.1"/>
    <property type="molecule type" value="Genomic_DNA"/>
</dbReference>
<gene>
    <name evidence="1" type="ORF">HPB48_020966</name>
</gene>
<evidence type="ECO:0000313" key="1">
    <source>
        <dbReference type="EMBL" id="KAH9360178.1"/>
    </source>
</evidence>
<keyword evidence="2" id="KW-1185">Reference proteome</keyword>
<organism evidence="1 2">
    <name type="scientific">Haemaphysalis longicornis</name>
    <name type="common">Bush tick</name>
    <dbReference type="NCBI Taxonomy" id="44386"/>
    <lineage>
        <taxon>Eukaryota</taxon>
        <taxon>Metazoa</taxon>
        <taxon>Ecdysozoa</taxon>
        <taxon>Arthropoda</taxon>
        <taxon>Chelicerata</taxon>
        <taxon>Arachnida</taxon>
        <taxon>Acari</taxon>
        <taxon>Parasitiformes</taxon>
        <taxon>Ixodida</taxon>
        <taxon>Ixodoidea</taxon>
        <taxon>Ixodidae</taxon>
        <taxon>Haemaphysalinae</taxon>
        <taxon>Haemaphysalis</taxon>
    </lineage>
</organism>
<name>A0A9J6FB13_HAELO</name>
<dbReference type="Proteomes" id="UP000821853">
    <property type="component" value="Chromosome 1"/>
</dbReference>
<reference evidence="1 2" key="1">
    <citation type="journal article" date="2020" name="Cell">
        <title>Large-Scale Comparative Analyses of Tick Genomes Elucidate Their Genetic Diversity and Vector Capacities.</title>
        <authorList>
            <consortium name="Tick Genome and Microbiome Consortium (TIGMIC)"/>
            <person name="Jia N."/>
            <person name="Wang J."/>
            <person name="Shi W."/>
            <person name="Du L."/>
            <person name="Sun Y."/>
            <person name="Zhan W."/>
            <person name="Jiang J.F."/>
            <person name="Wang Q."/>
            <person name="Zhang B."/>
            <person name="Ji P."/>
            <person name="Bell-Sakyi L."/>
            <person name="Cui X.M."/>
            <person name="Yuan T.T."/>
            <person name="Jiang B.G."/>
            <person name="Yang W.F."/>
            <person name="Lam T.T."/>
            <person name="Chang Q.C."/>
            <person name="Ding S.J."/>
            <person name="Wang X.J."/>
            <person name="Zhu J.G."/>
            <person name="Ruan X.D."/>
            <person name="Zhao L."/>
            <person name="Wei J.T."/>
            <person name="Ye R.Z."/>
            <person name="Que T.C."/>
            <person name="Du C.H."/>
            <person name="Zhou Y.H."/>
            <person name="Cheng J.X."/>
            <person name="Dai P.F."/>
            <person name="Guo W.B."/>
            <person name="Han X.H."/>
            <person name="Huang E.J."/>
            <person name="Li L.F."/>
            <person name="Wei W."/>
            <person name="Gao Y.C."/>
            <person name="Liu J.Z."/>
            <person name="Shao H.Z."/>
            <person name="Wang X."/>
            <person name="Wang C.C."/>
            <person name="Yang T.C."/>
            <person name="Huo Q.B."/>
            <person name="Li W."/>
            <person name="Chen H.Y."/>
            <person name="Chen S.E."/>
            <person name="Zhou L.G."/>
            <person name="Ni X.B."/>
            <person name="Tian J.H."/>
            <person name="Sheng Y."/>
            <person name="Liu T."/>
            <person name="Pan Y.S."/>
            <person name="Xia L.Y."/>
            <person name="Li J."/>
            <person name="Zhao F."/>
            <person name="Cao W.C."/>
        </authorList>
    </citation>
    <scope>NUCLEOTIDE SEQUENCE [LARGE SCALE GENOMIC DNA]</scope>
    <source>
        <strain evidence="1">HaeL-2018</strain>
    </source>
</reference>
<proteinExistence type="predicted"/>
<protein>
    <submittedName>
        <fullName evidence="1">Uncharacterized protein</fullName>
    </submittedName>
</protein>
<sequence>MRKLFGMHRIGRMQGNCSVHFPQANCHEGTTSERPISCLHAVQLPSDLFQCVLRKCLYTGTTGISKVGSHFKVDWFFFGFKKDSRQCLSKVSSKYPTESDPLTVHVARANEHGASRVPRPLTGGCLAGLAARGSVAAEEVSTLSRRVSVLLLTLLPRSREGFPRCCWGGGREGGSSVTGPLSGKARHRDKAVLRPITGWGFTHNQVHRFHKQVAVSVCASQKYVAATSE</sequence>
<dbReference type="VEuPathDB" id="VectorBase:HLOH_042453"/>